<dbReference type="GO" id="GO:0000287">
    <property type="term" value="F:magnesium ion binding"/>
    <property type="evidence" value="ECO:0007669"/>
    <property type="project" value="InterPro"/>
</dbReference>
<keyword evidence="5 15" id="KW-0436">Ligase</keyword>
<dbReference type="Gene3D" id="3.30.930.10">
    <property type="entry name" value="Bira Bifunctional Protein, Domain 2"/>
    <property type="match status" value="1"/>
</dbReference>
<evidence type="ECO:0000256" key="2">
    <source>
        <dbReference type="ARBA" id="ARBA00008653"/>
    </source>
</evidence>
<comment type="subunit">
    <text evidence="3">Tetramer of two alpha and two beta subunits.</text>
</comment>
<evidence type="ECO:0000256" key="13">
    <source>
        <dbReference type="ARBA" id="ARBA00049255"/>
    </source>
</evidence>
<dbReference type="InterPro" id="IPR005147">
    <property type="entry name" value="tRNA_synthase_B5-dom"/>
</dbReference>
<dbReference type="NCBIfam" id="TIGR00472">
    <property type="entry name" value="pheT_bact"/>
    <property type="match status" value="1"/>
</dbReference>
<name>A0A2M8KPI5_9BACT</name>
<dbReference type="Pfam" id="PF03484">
    <property type="entry name" value="B5"/>
    <property type="match status" value="1"/>
</dbReference>
<proteinExistence type="inferred from homology"/>
<comment type="similarity">
    <text evidence="2">Belongs to the phenylalanyl-tRNA synthetase beta subunit family. Type 1 subfamily.</text>
</comment>
<evidence type="ECO:0000259" key="14">
    <source>
        <dbReference type="PROSITE" id="PS51483"/>
    </source>
</evidence>
<evidence type="ECO:0000313" key="15">
    <source>
        <dbReference type="EMBL" id="PJE61828.1"/>
    </source>
</evidence>
<keyword evidence="8" id="KW-0067">ATP-binding</keyword>
<keyword evidence="10" id="KW-0648">Protein biosynthesis</keyword>
<dbReference type="InterPro" id="IPR004532">
    <property type="entry name" value="Phe-tRNA-ligase_IIc_bsu_bact"/>
</dbReference>
<evidence type="ECO:0000256" key="6">
    <source>
        <dbReference type="ARBA" id="ARBA00022723"/>
    </source>
</evidence>
<dbReference type="Gene3D" id="3.50.40.10">
    <property type="entry name" value="Phenylalanyl-trna Synthetase, Chain B, domain 3"/>
    <property type="match status" value="1"/>
</dbReference>
<dbReference type="GO" id="GO:0009328">
    <property type="term" value="C:phenylalanine-tRNA ligase complex"/>
    <property type="evidence" value="ECO:0007669"/>
    <property type="project" value="TreeGrafter"/>
</dbReference>
<evidence type="ECO:0000256" key="4">
    <source>
        <dbReference type="ARBA" id="ARBA00012814"/>
    </source>
</evidence>
<dbReference type="SMART" id="SM00873">
    <property type="entry name" value="B3_4"/>
    <property type="match status" value="1"/>
</dbReference>
<evidence type="ECO:0000256" key="3">
    <source>
        <dbReference type="ARBA" id="ARBA00011209"/>
    </source>
</evidence>
<reference evidence="16" key="1">
    <citation type="submission" date="2017-09" db="EMBL/GenBank/DDBJ databases">
        <title>Depth-based differentiation of microbial function through sediment-hosted aquifers and enrichment of novel symbionts in the deep terrestrial subsurface.</title>
        <authorList>
            <person name="Probst A.J."/>
            <person name="Ladd B."/>
            <person name="Jarett J.K."/>
            <person name="Geller-Mcgrath D.E."/>
            <person name="Sieber C.M.K."/>
            <person name="Emerson J.B."/>
            <person name="Anantharaman K."/>
            <person name="Thomas B.C."/>
            <person name="Malmstrom R."/>
            <person name="Stieglmeier M."/>
            <person name="Klingl A."/>
            <person name="Woyke T."/>
            <person name="Ryan C.M."/>
            <person name="Banfield J.F."/>
        </authorList>
    </citation>
    <scope>NUCLEOTIDE SEQUENCE [LARGE SCALE GENOMIC DNA]</scope>
</reference>
<dbReference type="InterPro" id="IPR045864">
    <property type="entry name" value="aa-tRNA-synth_II/BPL/LPL"/>
</dbReference>
<organism evidence="15 16">
    <name type="scientific">Candidatus Roizmanbacteria bacterium CG10_big_fil_rev_8_21_14_0_10_39_12</name>
    <dbReference type="NCBI Taxonomy" id="1974852"/>
    <lineage>
        <taxon>Bacteria</taxon>
        <taxon>Candidatus Roizmaniibacteriota</taxon>
    </lineage>
</organism>
<dbReference type="SMART" id="SM00874">
    <property type="entry name" value="B5"/>
    <property type="match status" value="1"/>
</dbReference>
<dbReference type="PANTHER" id="PTHR10947">
    <property type="entry name" value="PHENYLALANYL-TRNA SYNTHETASE BETA CHAIN AND LEUCINE-RICH REPEAT-CONTAINING PROTEIN 47"/>
    <property type="match status" value="1"/>
</dbReference>
<gene>
    <name evidence="15" type="primary">pheT</name>
    <name evidence="15" type="ORF">COU87_02570</name>
</gene>
<evidence type="ECO:0000256" key="12">
    <source>
        <dbReference type="ARBA" id="ARBA00033189"/>
    </source>
</evidence>
<comment type="caution">
    <text evidence="15">The sequence shown here is derived from an EMBL/GenBank/DDBJ whole genome shotgun (WGS) entry which is preliminary data.</text>
</comment>
<keyword evidence="7" id="KW-0547">Nucleotide-binding</keyword>
<evidence type="ECO:0000313" key="16">
    <source>
        <dbReference type="Proteomes" id="UP000230222"/>
    </source>
</evidence>
<sequence>MTEIYEFWNNFDMNIKITYDWLLEYLDTDADPYELQKYLSLCGPSIETVEKVGEDYIFDIEITTNRIDMASVFGVAQEAQAILPMFEKKAKLKKNPLNIYSFETLNAEPTKSHKISVQIEDHDLVPRFTAIVLDNVLITKSPEKISRRLQLSGIKSINNVVDISNYLMLSLGQPVHMFDYDQIQGGVMKVRRSIKGEKLTTLDAKELTLPGDDIVIEDGSGKLIDLCGIMGGENSSITSDTTRIVFFVQTYDKKSIRKTSMQTGQRTLAATYFEKGLDPERVESTFVYGMELLQEMTQGVTCSELTDIYPHKKQETHVKAYLKDIQRVIGVAIEEDTIISILSNLGFHVVRHEDNELAYPDGVSFDVTVPTYRVDDVSIQEDIIEEVARVYGYHNLPNNISPLAYIKQPKDIETLHTAQYKIKYFLKHLGLHEFLNYSMVSGELLTKLDYDLSDHLKIANTISSEIEYMRLSLLPSLIKNMKDNFGRKDVLKLFEIAKVYEKRDGDLPKESYRLAIAINTDFDDLKGIVSALLRELNIDCIAIEPATHKLMANAASIRFEKKIIGMYGKLHQKFGHSIGLTENIYIAEIEFEPLMNNFSFMHNFLEPAQYAVVKLDLTVKKTMSFQKMVQVAHATSSLLRSVEYVGTYEDNITLRFFFSSPEKNITEDVAKQELEQITKAL</sequence>
<dbReference type="SUPFAM" id="SSF56037">
    <property type="entry name" value="PheT/TilS domain"/>
    <property type="match status" value="1"/>
</dbReference>
<evidence type="ECO:0000256" key="9">
    <source>
        <dbReference type="ARBA" id="ARBA00022842"/>
    </source>
</evidence>
<dbReference type="Gene3D" id="3.30.56.10">
    <property type="match status" value="2"/>
</dbReference>
<dbReference type="Pfam" id="PF03483">
    <property type="entry name" value="B3_4"/>
    <property type="match status" value="1"/>
</dbReference>
<dbReference type="GO" id="GO:0006432">
    <property type="term" value="P:phenylalanyl-tRNA aminoacylation"/>
    <property type="evidence" value="ECO:0007669"/>
    <property type="project" value="InterPro"/>
</dbReference>
<dbReference type="InterPro" id="IPR005146">
    <property type="entry name" value="B3/B4_tRNA-bd"/>
</dbReference>
<dbReference type="PANTHER" id="PTHR10947:SF0">
    <property type="entry name" value="PHENYLALANINE--TRNA LIGASE BETA SUBUNIT"/>
    <property type="match status" value="1"/>
</dbReference>
<dbReference type="Pfam" id="PF17759">
    <property type="entry name" value="tRNA_synthFbeta"/>
    <property type="match status" value="1"/>
</dbReference>
<dbReference type="GO" id="GO:0004826">
    <property type="term" value="F:phenylalanine-tRNA ligase activity"/>
    <property type="evidence" value="ECO:0007669"/>
    <property type="project" value="UniProtKB-EC"/>
</dbReference>
<dbReference type="Proteomes" id="UP000230222">
    <property type="component" value="Unassembled WGS sequence"/>
</dbReference>
<keyword evidence="9" id="KW-0460">Magnesium</keyword>
<dbReference type="SUPFAM" id="SSF55681">
    <property type="entry name" value="Class II aaRS and biotin synthetases"/>
    <property type="match status" value="1"/>
</dbReference>
<dbReference type="EC" id="6.1.1.20" evidence="4"/>
<evidence type="ECO:0000256" key="8">
    <source>
        <dbReference type="ARBA" id="ARBA00022840"/>
    </source>
</evidence>
<comment type="cofactor">
    <cofactor evidence="1">
        <name>Mg(2+)</name>
        <dbReference type="ChEBI" id="CHEBI:18420"/>
    </cofactor>
</comment>
<dbReference type="GO" id="GO:0005524">
    <property type="term" value="F:ATP binding"/>
    <property type="evidence" value="ECO:0007669"/>
    <property type="project" value="UniProtKB-KW"/>
</dbReference>
<keyword evidence="6" id="KW-0479">Metal-binding</keyword>
<evidence type="ECO:0000256" key="7">
    <source>
        <dbReference type="ARBA" id="ARBA00022741"/>
    </source>
</evidence>
<dbReference type="AlphaFoldDB" id="A0A2M8KPI5"/>
<feature type="domain" description="B5" evidence="14">
    <location>
        <begin position="313"/>
        <end position="398"/>
    </location>
</feature>
<comment type="catalytic activity">
    <reaction evidence="13">
        <text>tRNA(Phe) + L-phenylalanine + ATP = L-phenylalanyl-tRNA(Phe) + AMP + diphosphate + H(+)</text>
        <dbReference type="Rhea" id="RHEA:19413"/>
        <dbReference type="Rhea" id="RHEA-COMP:9668"/>
        <dbReference type="Rhea" id="RHEA-COMP:9699"/>
        <dbReference type="ChEBI" id="CHEBI:15378"/>
        <dbReference type="ChEBI" id="CHEBI:30616"/>
        <dbReference type="ChEBI" id="CHEBI:33019"/>
        <dbReference type="ChEBI" id="CHEBI:58095"/>
        <dbReference type="ChEBI" id="CHEBI:78442"/>
        <dbReference type="ChEBI" id="CHEBI:78531"/>
        <dbReference type="ChEBI" id="CHEBI:456215"/>
        <dbReference type="EC" id="6.1.1.20"/>
    </reaction>
</comment>
<dbReference type="PROSITE" id="PS51483">
    <property type="entry name" value="B5"/>
    <property type="match status" value="1"/>
</dbReference>
<evidence type="ECO:0000256" key="5">
    <source>
        <dbReference type="ARBA" id="ARBA00022598"/>
    </source>
</evidence>
<dbReference type="SUPFAM" id="SSF46955">
    <property type="entry name" value="Putative DNA-binding domain"/>
    <property type="match status" value="2"/>
</dbReference>
<evidence type="ECO:0000256" key="10">
    <source>
        <dbReference type="ARBA" id="ARBA00022917"/>
    </source>
</evidence>
<dbReference type="EMBL" id="PFEC01000046">
    <property type="protein sequence ID" value="PJE61828.1"/>
    <property type="molecule type" value="Genomic_DNA"/>
</dbReference>
<dbReference type="GO" id="GO:0003723">
    <property type="term" value="F:RNA binding"/>
    <property type="evidence" value="ECO:0007669"/>
    <property type="project" value="InterPro"/>
</dbReference>
<evidence type="ECO:0000256" key="11">
    <source>
        <dbReference type="ARBA" id="ARBA00023146"/>
    </source>
</evidence>
<protein>
    <recommendedName>
        <fullName evidence="4">phenylalanine--tRNA ligase</fullName>
        <ecNumber evidence="4">6.1.1.20</ecNumber>
    </recommendedName>
    <alternativeName>
        <fullName evidence="12">Phenylalanyl-tRNA synthetase beta subunit</fullName>
    </alternativeName>
</protein>
<dbReference type="InterPro" id="IPR020825">
    <property type="entry name" value="Phe-tRNA_synthase-like_B3/B4"/>
</dbReference>
<evidence type="ECO:0000256" key="1">
    <source>
        <dbReference type="ARBA" id="ARBA00001946"/>
    </source>
</evidence>
<dbReference type="InterPro" id="IPR045060">
    <property type="entry name" value="Phe-tRNA-ligase_IIc_bsu"/>
</dbReference>
<dbReference type="InterPro" id="IPR009061">
    <property type="entry name" value="DNA-bd_dom_put_sf"/>
</dbReference>
<dbReference type="InterPro" id="IPR041616">
    <property type="entry name" value="PheRS_beta_core"/>
</dbReference>
<accession>A0A2M8KPI5</accession>
<keyword evidence="11" id="KW-0030">Aminoacyl-tRNA synthetase</keyword>